<name>A0A2D2B0Z8_9CAUL</name>
<gene>
    <name evidence="1" type="ORF">CSW64_16815</name>
</gene>
<reference evidence="1 2" key="1">
    <citation type="submission" date="2017-10" db="EMBL/GenBank/DDBJ databases">
        <title>Genome sequence of Caulobacter mirabilis FWC38.</title>
        <authorList>
            <person name="Fiebig A."/>
            <person name="Crosson S."/>
        </authorList>
    </citation>
    <scope>NUCLEOTIDE SEQUENCE [LARGE SCALE GENOMIC DNA]</scope>
    <source>
        <strain evidence="1 2">FWC 38</strain>
    </source>
</reference>
<dbReference type="InterPro" id="IPR021866">
    <property type="entry name" value="SpoIIAA-like"/>
</dbReference>
<dbReference type="Gene3D" id="3.40.50.10600">
    <property type="entry name" value="SpoIIaa-like domains"/>
    <property type="match status" value="1"/>
</dbReference>
<protein>
    <submittedName>
        <fullName evidence="1">STAS/SEC14 domain-containing protein</fullName>
    </submittedName>
</protein>
<sequence length="126" mass="14007">MIEILPAPDHVAAVRMEGRLTADDYDKLIALIEAKLADHPIIHVYADTIPFDDIAPEALAKDFAYSFSKITQWPRFRRAAVVTDKGWMRMLLRATAPFVPTLESRAFGPGEQAEALTWISAAPDKA</sequence>
<keyword evidence="2" id="KW-1185">Reference proteome</keyword>
<proteinExistence type="predicted"/>
<dbReference type="Proteomes" id="UP000228945">
    <property type="component" value="Chromosome"/>
</dbReference>
<organism evidence="1 2">
    <name type="scientific">Caulobacter mirabilis</name>
    <dbReference type="NCBI Taxonomy" id="69666"/>
    <lineage>
        <taxon>Bacteria</taxon>
        <taxon>Pseudomonadati</taxon>
        <taxon>Pseudomonadota</taxon>
        <taxon>Alphaproteobacteria</taxon>
        <taxon>Caulobacterales</taxon>
        <taxon>Caulobacteraceae</taxon>
        <taxon>Caulobacter</taxon>
    </lineage>
</organism>
<dbReference type="EMBL" id="CP024201">
    <property type="protein sequence ID" value="ATQ43934.1"/>
    <property type="molecule type" value="Genomic_DNA"/>
</dbReference>
<dbReference type="SUPFAM" id="SSF52091">
    <property type="entry name" value="SpoIIaa-like"/>
    <property type="match status" value="1"/>
</dbReference>
<dbReference type="Pfam" id="PF11964">
    <property type="entry name" value="SpoIIAA-like"/>
    <property type="match status" value="1"/>
</dbReference>
<evidence type="ECO:0000313" key="1">
    <source>
        <dbReference type="EMBL" id="ATQ43934.1"/>
    </source>
</evidence>
<dbReference type="AlphaFoldDB" id="A0A2D2B0Z8"/>
<accession>A0A2D2B0Z8</accession>
<dbReference type="OrthoDB" id="7619266at2"/>
<dbReference type="InterPro" id="IPR038396">
    <property type="entry name" value="SpoIIAA-like_sf"/>
</dbReference>
<dbReference type="InterPro" id="IPR036513">
    <property type="entry name" value="STAS_dom_sf"/>
</dbReference>
<evidence type="ECO:0000313" key="2">
    <source>
        <dbReference type="Proteomes" id="UP000228945"/>
    </source>
</evidence>
<dbReference type="KEGG" id="cmb:CSW64_16815"/>
<dbReference type="RefSeq" id="WP_099623182.1">
    <property type="nucleotide sequence ID" value="NZ_CP024201.1"/>
</dbReference>